<evidence type="ECO:0000256" key="1">
    <source>
        <dbReference type="SAM" id="Phobius"/>
    </source>
</evidence>
<dbReference type="Pfam" id="PF10756">
    <property type="entry name" value="bPH_6"/>
    <property type="match status" value="1"/>
</dbReference>
<comment type="caution">
    <text evidence="3">The sequence shown here is derived from an EMBL/GenBank/DDBJ whole genome shotgun (WGS) entry which is preliminary data.</text>
</comment>
<reference evidence="3 4" key="1">
    <citation type="submission" date="2018-11" db="EMBL/GenBank/DDBJ databases">
        <title>Draft genome sequence of Cellulomonas takizawaensis strain TKZ-21.</title>
        <authorList>
            <person name="Yamamura H."/>
            <person name="Hayashi T."/>
            <person name="Hamada M."/>
            <person name="Serisawa Y."/>
            <person name="Matsuyama K."/>
            <person name="Nakagawa Y."/>
            <person name="Otoguro M."/>
            <person name="Yanagida F."/>
            <person name="Hayakawa M."/>
        </authorList>
    </citation>
    <scope>NUCLEOTIDE SEQUENCE [LARGE SCALE GENOMIC DNA]</scope>
    <source>
        <strain evidence="3 4">TKZ-21</strain>
    </source>
</reference>
<feature type="transmembrane region" description="Helical" evidence="1">
    <location>
        <begin position="144"/>
        <end position="163"/>
    </location>
</feature>
<sequence>MSALATSIAVLGVLLGLATVSLGASGATDASGVLLGVGALVTVLAHVLGLRPRVAATQDGIVVRNPWHTIRIPWAEVAGFEGGARMSVRLRSGDDVACWAVQKTNLYLVLDRPGRPERMSQRFATVRPTTPPGPARGATGRGVAVPWVPVATVVVVALVTVLLE</sequence>
<feature type="transmembrane region" description="Helical" evidence="1">
    <location>
        <begin position="33"/>
        <end position="50"/>
    </location>
</feature>
<gene>
    <name evidence="3" type="ORF">CTKZ_16900</name>
</gene>
<protein>
    <recommendedName>
        <fullName evidence="2">Low molecular weight protein antigen 6 PH domain-containing protein</fullName>
    </recommendedName>
</protein>
<dbReference type="AlphaFoldDB" id="A0A401UZL1"/>
<dbReference type="Proteomes" id="UP000288246">
    <property type="component" value="Unassembled WGS sequence"/>
</dbReference>
<name>A0A401UZL1_9CELL</name>
<dbReference type="OrthoDB" id="3712355at2"/>
<feature type="domain" description="Low molecular weight protein antigen 6 PH" evidence="2">
    <location>
        <begin position="51"/>
        <end position="112"/>
    </location>
</feature>
<evidence type="ECO:0000313" key="3">
    <source>
        <dbReference type="EMBL" id="GCD20128.1"/>
    </source>
</evidence>
<dbReference type="InterPro" id="IPR019692">
    <property type="entry name" value="CFP-6_PH"/>
</dbReference>
<keyword evidence="1" id="KW-0812">Transmembrane</keyword>
<keyword evidence="1" id="KW-0472">Membrane</keyword>
<accession>A0A401UZL1</accession>
<dbReference type="EMBL" id="BHYL01000122">
    <property type="protein sequence ID" value="GCD20128.1"/>
    <property type="molecule type" value="Genomic_DNA"/>
</dbReference>
<proteinExistence type="predicted"/>
<keyword evidence="4" id="KW-1185">Reference proteome</keyword>
<keyword evidence="1" id="KW-1133">Transmembrane helix</keyword>
<evidence type="ECO:0000259" key="2">
    <source>
        <dbReference type="Pfam" id="PF10756"/>
    </source>
</evidence>
<organism evidence="3 4">
    <name type="scientific">Cellulomonas algicola</name>
    <dbReference type="NCBI Taxonomy" id="2071633"/>
    <lineage>
        <taxon>Bacteria</taxon>
        <taxon>Bacillati</taxon>
        <taxon>Actinomycetota</taxon>
        <taxon>Actinomycetes</taxon>
        <taxon>Micrococcales</taxon>
        <taxon>Cellulomonadaceae</taxon>
        <taxon>Cellulomonas</taxon>
    </lineage>
</organism>
<evidence type="ECO:0000313" key="4">
    <source>
        <dbReference type="Proteomes" id="UP000288246"/>
    </source>
</evidence>
<dbReference type="RefSeq" id="WP_124342646.1">
    <property type="nucleotide sequence ID" value="NZ_BHYL01000122.1"/>
</dbReference>